<dbReference type="OrthoDB" id="7879560at2"/>
<feature type="region of interest" description="Disordered" evidence="2">
    <location>
        <begin position="208"/>
        <end position="250"/>
    </location>
</feature>
<gene>
    <name evidence="3" type="ORF">EDC65_5331</name>
</gene>
<name>A0A3N1KSB1_9PROT</name>
<organism evidence="3 4">
    <name type="scientific">Stella humosa</name>
    <dbReference type="NCBI Taxonomy" id="94"/>
    <lineage>
        <taxon>Bacteria</taxon>
        <taxon>Pseudomonadati</taxon>
        <taxon>Pseudomonadota</taxon>
        <taxon>Alphaproteobacteria</taxon>
        <taxon>Rhodospirillales</taxon>
        <taxon>Stellaceae</taxon>
        <taxon>Stella</taxon>
    </lineage>
</organism>
<dbReference type="AlphaFoldDB" id="A0A3N1KSB1"/>
<reference evidence="3 4" key="1">
    <citation type="submission" date="2018-11" db="EMBL/GenBank/DDBJ databases">
        <title>Genomic Encyclopedia of Type Strains, Phase IV (KMG-IV): sequencing the most valuable type-strain genomes for metagenomic binning, comparative biology and taxonomic classification.</title>
        <authorList>
            <person name="Goeker M."/>
        </authorList>
    </citation>
    <scope>NUCLEOTIDE SEQUENCE [LARGE SCALE GENOMIC DNA]</scope>
    <source>
        <strain evidence="3 4">DSM 5900</strain>
    </source>
</reference>
<protein>
    <submittedName>
        <fullName evidence="3">Uncharacterized protein</fullName>
    </submittedName>
</protein>
<keyword evidence="1" id="KW-0175">Coiled coil</keyword>
<feature type="coiled-coil region" evidence="1">
    <location>
        <begin position="159"/>
        <end position="186"/>
    </location>
</feature>
<evidence type="ECO:0000313" key="4">
    <source>
        <dbReference type="Proteomes" id="UP000278222"/>
    </source>
</evidence>
<evidence type="ECO:0000256" key="2">
    <source>
        <dbReference type="SAM" id="MobiDB-lite"/>
    </source>
</evidence>
<dbReference type="EMBL" id="RJKX01000019">
    <property type="protein sequence ID" value="ROP80996.1"/>
    <property type="molecule type" value="Genomic_DNA"/>
</dbReference>
<sequence length="250" mass="29180">MEQTRAPHSWKAEFARRAEWQRADRERFNEEQRKKQKQEQEKARIEEQADMMLLGAVLASEPQITAFKVRLDTYDAATVEALQQNEQLLVQVRERIDAMLFEAHVLPDGRRVFRTRDGKQVFDEHGQEIEPEIVDPRQIDPRRPFWEDYRDEVATEARLRAEREQLHQYQDRLDQAREQVREGSITERELDDLGADLDQAMPASVRRVLDRQAGKEPASKRDGQDRPADGQSLDRRVDQFQGPAKALAPG</sequence>
<feature type="compositionally biased region" description="Basic and acidic residues" evidence="2">
    <location>
        <begin position="208"/>
        <end position="238"/>
    </location>
</feature>
<evidence type="ECO:0000256" key="1">
    <source>
        <dbReference type="SAM" id="Coils"/>
    </source>
</evidence>
<keyword evidence="4" id="KW-1185">Reference proteome</keyword>
<dbReference type="Proteomes" id="UP000278222">
    <property type="component" value="Unassembled WGS sequence"/>
</dbReference>
<comment type="caution">
    <text evidence="3">The sequence shown here is derived from an EMBL/GenBank/DDBJ whole genome shotgun (WGS) entry which is preliminary data.</text>
</comment>
<proteinExistence type="predicted"/>
<dbReference type="RefSeq" id="WP_123695435.1">
    <property type="nucleotide sequence ID" value="NZ_AP019700.1"/>
</dbReference>
<accession>A0A3N1KSB1</accession>
<evidence type="ECO:0000313" key="3">
    <source>
        <dbReference type="EMBL" id="ROP80996.1"/>
    </source>
</evidence>